<name>A0A0E2BI63_9LEPT</name>
<keyword evidence="2" id="KW-1185">Reference proteome</keyword>
<evidence type="ECO:0000313" key="1">
    <source>
        <dbReference type="EMBL" id="EKO35023.1"/>
    </source>
</evidence>
<dbReference type="Proteomes" id="UP000006329">
    <property type="component" value="Unassembled WGS sequence"/>
</dbReference>
<protein>
    <submittedName>
        <fullName evidence="1">Uncharacterized protein</fullName>
    </submittedName>
</protein>
<accession>A0A0E2BI63</accession>
<sequence length="65" mass="8096">MISNKMIESFFKRFPFPREMSLVNESVRITNEINLCIFYRRMIFEMEYFADCFFGLIRFLLLCWF</sequence>
<organism evidence="1 2">
    <name type="scientific">Leptospira santarosai str. MOR084</name>
    <dbReference type="NCBI Taxonomy" id="1049984"/>
    <lineage>
        <taxon>Bacteria</taxon>
        <taxon>Pseudomonadati</taxon>
        <taxon>Spirochaetota</taxon>
        <taxon>Spirochaetia</taxon>
        <taxon>Leptospirales</taxon>
        <taxon>Leptospiraceae</taxon>
        <taxon>Leptospira</taxon>
    </lineage>
</organism>
<proteinExistence type="predicted"/>
<dbReference type="EMBL" id="AHON02000024">
    <property type="protein sequence ID" value="EKO35023.1"/>
    <property type="molecule type" value="Genomic_DNA"/>
</dbReference>
<reference evidence="1" key="1">
    <citation type="submission" date="2012-10" db="EMBL/GenBank/DDBJ databases">
        <authorList>
            <person name="Harkins D.M."/>
            <person name="Durkin A.S."/>
            <person name="Brinkac L.M."/>
            <person name="Haft D.H."/>
            <person name="Selengut J.D."/>
            <person name="Sanka R."/>
            <person name="DePew J."/>
            <person name="Purushe J."/>
            <person name="Matthias M.A."/>
            <person name="Vinetz J.M."/>
            <person name="Sutton G.G."/>
            <person name="Nierman W.C."/>
            <person name="Fouts D.E."/>
        </authorList>
    </citation>
    <scope>NUCLEOTIDE SEQUENCE [LARGE SCALE GENOMIC DNA]</scope>
    <source>
        <strain evidence="1">MOR084</strain>
    </source>
</reference>
<gene>
    <name evidence="1" type="ORF">LEP1GSC179_0429</name>
</gene>
<comment type="caution">
    <text evidence="1">The sequence shown here is derived from an EMBL/GenBank/DDBJ whole genome shotgun (WGS) entry which is preliminary data.</text>
</comment>
<dbReference type="AlphaFoldDB" id="A0A0E2BI63"/>
<evidence type="ECO:0000313" key="2">
    <source>
        <dbReference type="Proteomes" id="UP000006329"/>
    </source>
</evidence>